<feature type="transmembrane region" description="Helical" evidence="11">
    <location>
        <begin position="6"/>
        <end position="22"/>
    </location>
</feature>
<accession>A0A8K0GJW4</accession>
<dbReference type="EMBL" id="VTPC01001394">
    <property type="protein sequence ID" value="KAF2902101.1"/>
    <property type="molecule type" value="Genomic_DNA"/>
</dbReference>
<dbReference type="OrthoDB" id="7663182at2759"/>
<keyword evidence="4" id="KW-0808">Transferase</keyword>
<evidence type="ECO:0000256" key="7">
    <source>
        <dbReference type="ARBA" id="ARBA00023136"/>
    </source>
</evidence>
<dbReference type="GO" id="GO:0044233">
    <property type="term" value="C:mitochondria-associated endoplasmic reticulum membrane contact site"/>
    <property type="evidence" value="ECO:0007669"/>
    <property type="project" value="TreeGrafter"/>
</dbReference>
<comment type="pathway">
    <text evidence="2">Lipid metabolism; phospholipid metabolism.</text>
</comment>
<evidence type="ECO:0000256" key="2">
    <source>
        <dbReference type="ARBA" id="ARBA00005074"/>
    </source>
</evidence>
<proteinExistence type="inferred from homology"/>
<comment type="pathway">
    <text evidence="9">Phospholipid metabolism.</text>
</comment>
<dbReference type="Proteomes" id="UP000801492">
    <property type="component" value="Unassembled WGS sequence"/>
</dbReference>
<feature type="transmembrane region" description="Helical" evidence="11">
    <location>
        <begin position="34"/>
        <end position="55"/>
    </location>
</feature>
<evidence type="ECO:0000256" key="1">
    <source>
        <dbReference type="ARBA" id="ARBA00004141"/>
    </source>
</evidence>
<evidence type="ECO:0000256" key="6">
    <source>
        <dbReference type="ARBA" id="ARBA00022989"/>
    </source>
</evidence>
<keyword evidence="8" id="KW-0012">Acyltransferase</keyword>
<name>A0A8K0GJW4_IGNLU</name>
<comment type="caution">
    <text evidence="12">The sequence shown here is derived from an EMBL/GenBank/DDBJ whole genome shotgun (WGS) entry which is preliminary data.</text>
</comment>
<organism evidence="12 13">
    <name type="scientific">Ignelater luminosus</name>
    <name type="common">Cucubano</name>
    <name type="synonym">Pyrophorus luminosus</name>
    <dbReference type="NCBI Taxonomy" id="2038154"/>
    <lineage>
        <taxon>Eukaryota</taxon>
        <taxon>Metazoa</taxon>
        <taxon>Ecdysozoa</taxon>
        <taxon>Arthropoda</taxon>
        <taxon>Hexapoda</taxon>
        <taxon>Insecta</taxon>
        <taxon>Pterygota</taxon>
        <taxon>Neoptera</taxon>
        <taxon>Endopterygota</taxon>
        <taxon>Coleoptera</taxon>
        <taxon>Polyphaga</taxon>
        <taxon>Elateriformia</taxon>
        <taxon>Elateroidea</taxon>
        <taxon>Elateridae</taxon>
        <taxon>Agrypninae</taxon>
        <taxon>Pyrophorini</taxon>
        <taxon>Ignelater</taxon>
    </lineage>
</organism>
<evidence type="ECO:0000256" key="9">
    <source>
        <dbReference type="ARBA" id="ARBA00025707"/>
    </source>
</evidence>
<evidence type="ECO:0000313" key="13">
    <source>
        <dbReference type="Proteomes" id="UP000801492"/>
    </source>
</evidence>
<evidence type="ECO:0000256" key="4">
    <source>
        <dbReference type="ARBA" id="ARBA00022679"/>
    </source>
</evidence>
<gene>
    <name evidence="12" type="ORF">ILUMI_04089</name>
</gene>
<evidence type="ECO:0000256" key="11">
    <source>
        <dbReference type="SAM" id="Phobius"/>
    </source>
</evidence>
<feature type="transmembrane region" description="Helical" evidence="11">
    <location>
        <begin position="434"/>
        <end position="454"/>
    </location>
</feature>
<comment type="similarity">
    <text evidence="3">Belongs to the membrane-bound acyltransferase family.</text>
</comment>
<evidence type="ECO:0000256" key="10">
    <source>
        <dbReference type="ARBA" id="ARBA00093678"/>
    </source>
</evidence>
<feature type="transmembrane region" description="Helical" evidence="11">
    <location>
        <begin position="400"/>
        <end position="422"/>
    </location>
</feature>
<dbReference type="GO" id="GO:0016020">
    <property type="term" value="C:membrane"/>
    <property type="evidence" value="ECO:0007669"/>
    <property type="project" value="UniProtKB-SubCell"/>
</dbReference>
<dbReference type="GO" id="GO:0071617">
    <property type="term" value="F:lysophospholipid acyltransferase activity"/>
    <property type="evidence" value="ECO:0007669"/>
    <property type="project" value="TreeGrafter"/>
</dbReference>
<keyword evidence="13" id="KW-1185">Reference proteome</keyword>
<comment type="subcellular location">
    <subcellularLocation>
        <location evidence="1">Membrane</location>
        <topology evidence="1">Multi-pass membrane protein</topology>
    </subcellularLocation>
</comment>
<keyword evidence="6 11" id="KW-1133">Transmembrane helix</keyword>
<protein>
    <recommendedName>
        <fullName evidence="10">Lysophospholipid acyltransferase 7</fullName>
    </recommendedName>
</protein>
<evidence type="ECO:0000313" key="12">
    <source>
        <dbReference type="EMBL" id="KAF2902101.1"/>
    </source>
</evidence>
<feature type="transmembrane region" description="Helical" evidence="11">
    <location>
        <begin position="75"/>
        <end position="96"/>
    </location>
</feature>
<dbReference type="PANTHER" id="PTHR13906">
    <property type="entry name" value="PORCUPINE"/>
    <property type="match status" value="1"/>
</dbReference>
<dbReference type="GO" id="GO:0006661">
    <property type="term" value="P:phosphatidylinositol biosynthetic process"/>
    <property type="evidence" value="ECO:0007669"/>
    <property type="project" value="TreeGrafter"/>
</dbReference>
<dbReference type="InterPro" id="IPR049941">
    <property type="entry name" value="LPLAT_7/PORCN-like"/>
</dbReference>
<sequence length="481" mass="57126">MDLDDIVYMSLLLSCIGFGYYYRTIKDKNQKKWIGTGVGLFIVIIVSGVFVWHSFLTFFVNTAVILFIPKRHCHLVSFFYSFLYLLFFRTTIYFGIPYPPAHTNLVQMMLTLKLVGLAFEVNSSYSLKKKKDMPKTAEERLEDESNEINPNFLEIFHYTFNYIGVLTGPYYRYRTFKDFFDLPFSDHAHWKDETIKKLSFVPMYCILFLWGTYNWPISYAMSDEFYNDRSWLYRFWFVWPNFFIFRMRIYIGLVLSECVCTMTGFGAYPTKSEPKSGLGPSRYFEEMSEIVKSPKRLENETYDFETIHNINPYGADFCTTFRDGMKNWNICIQYWLAVNIYKRFPDKKLRTTATMLVSAFWHGMYTGHYVCIGLVPFYLAIEDIYVKLFLKDNKGMSLKIWEWIIWFFKMQAFSFLGIAFNLLVLPEVIRYYNSIYYCGFIGGFILYIIGLQMLKARKLKSKKLDVVNDHQKQNVETKKDS</sequence>
<dbReference type="GO" id="GO:0030258">
    <property type="term" value="P:lipid modification"/>
    <property type="evidence" value="ECO:0007669"/>
    <property type="project" value="TreeGrafter"/>
</dbReference>
<dbReference type="PANTHER" id="PTHR13906:SF16">
    <property type="entry name" value="LYSOPHOSPHOLIPID ACYLTRANSFERASE 7"/>
    <property type="match status" value="1"/>
</dbReference>
<keyword evidence="7 11" id="KW-0472">Membrane</keyword>
<evidence type="ECO:0000256" key="3">
    <source>
        <dbReference type="ARBA" id="ARBA00010323"/>
    </source>
</evidence>
<reference evidence="12" key="1">
    <citation type="submission" date="2019-08" db="EMBL/GenBank/DDBJ databases">
        <title>The genome of the North American firefly Photinus pyralis.</title>
        <authorList>
            <consortium name="Photinus pyralis genome working group"/>
            <person name="Fallon T.R."/>
            <person name="Sander Lower S.E."/>
            <person name="Weng J.-K."/>
        </authorList>
    </citation>
    <scope>NUCLEOTIDE SEQUENCE</scope>
    <source>
        <strain evidence="12">TRF0915ILg1</strain>
        <tissue evidence="12">Whole body</tissue>
    </source>
</reference>
<dbReference type="InterPro" id="IPR004299">
    <property type="entry name" value="MBOAT_fam"/>
</dbReference>
<dbReference type="Pfam" id="PF03062">
    <property type="entry name" value="MBOAT"/>
    <property type="match status" value="1"/>
</dbReference>
<dbReference type="AlphaFoldDB" id="A0A8K0GJW4"/>
<evidence type="ECO:0000256" key="8">
    <source>
        <dbReference type="ARBA" id="ARBA00023315"/>
    </source>
</evidence>
<feature type="transmembrane region" description="Helical" evidence="11">
    <location>
        <begin position="359"/>
        <end position="379"/>
    </location>
</feature>
<keyword evidence="5 11" id="KW-0812">Transmembrane</keyword>
<evidence type="ECO:0000256" key="5">
    <source>
        <dbReference type="ARBA" id="ARBA00022692"/>
    </source>
</evidence>